<keyword evidence="3" id="KW-1185">Reference proteome</keyword>
<sequence length="285" mass="31521">MVKLDLTGKICLITGGNAGIGKETAKGIAKLGATVILACRNLEKGKRAMQEISQFSGNSNIDIFECNLSQPESIRKFVSKFTDKYSQLHILINNAAGFFYKRQETKEGYELTFATNYLGPFLLTNLLLDTMKVSSPARIINVSSNGQMMAKLTEKNIMLKKGYSSIKAYGNSKLALTMFTYELAHRLNGTGIDVNAVHPGEIKTGFGVSNAPWYFKPMHALGSLFKKTPEKGAITSIYLASSPEVEGVTGKYFIKCQPKRSTKKSYNIEWHHKIWAIGKKLTGLQ</sequence>
<dbReference type="InterPro" id="IPR036291">
    <property type="entry name" value="NAD(P)-bd_dom_sf"/>
</dbReference>
<dbReference type="GeneID" id="41328165"/>
<dbReference type="PROSITE" id="PS00061">
    <property type="entry name" value="ADH_SHORT"/>
    <property type="match status" value="1"/>
</dbReference>
<protein>
    <submittedName>
        <fullName evidence="2">SDR family oxidoreductase</fullName>
        <ecNumber evidence="2">1.-.-.-</ecNumber>
    </submittedName>
</protein>
<dbReference type="PANTHER" id="PTHR43157:SF31">
    <property type="entry name" value="PHOSPHATIDYLINOSITOL-GLYCAN BIOSYNTHESIS CLASS F PROTEIN"/>
    <property type="match status" value="1"/>
</dbReference>
<evidence type="ECO:0000313" key="3">
    <source>
        <dbReference type="Proteomes" id="UP000321408"/>
    </source>
</evidence>
<dbReference type="AlphaFoldDB" id="A0A5B9D5G1"/>
<dbReference type="Proteomes" id="UP000321408">
    <property type="component" value="Chromosome"/>
</dbReference>
<name>A0A5B9D5G1_9ARCH</name>
<dbReference type="SUPFAM" id="SSF51735">
    <property type="entry name" value="NAD(P)-binding Rossmann-fold domains"/>
    <property type="match status" value="1"/>
</dbReference>
<dbReference type="PANTHER" id="PTHR43157">
    <property type="entry name" value="PHOSPHATIDYLINOSITOL-GLYCAN BIOSYNTHESIS CLASS F PROTEIN-RELATED"/>
    <property type="match status" value="1"/>
</dbReference>
<reference evidence="2 3" key="2">
    <citation type="journal article" date="2024" name="Int. J. Syst. Evol. Microbiol.">
        <title>Promethearchaeum syntrophicum gen. nov., sp. nov., an anaerobic, obligately syntrophic archaeon, the first isolate of the lineage 'Asgard' archaea, and proposal of the new archaeal phylum Promethearchaeota phyl. nov. and kingdom Promethearchaeati regn. nov.</title>
        <authorList>
            <person name="Imachi H."/>
            <person name="Nobu M.K."/>
            <person name="Kato S."/>
            <person name="Takaki Y."/>
            <person name="Miyazaki M."/>
            <person name="Miyata M."/>
            <person name="Ogawara M."/>
            <person name="Saito Y."/>
            <person name="Sakai S."/>
            <person name="Tahara Y.O."/>
            <person name="Takano Y."/>
            <person name="Tasumi E."/>
            <person name="Uematsu K."/>
            <person name="Yoshimura T."/>
            <person name="Itoh T."/>
            <person name="Ohkuma M."/>
            <person name="Takai K."/>
        </authorList>
    </citation>
    <scope>NUCLEOTIDE SEQUENCE [LARGE SCALE GENOMIC DNA]</scope>
    <source>
        <strain evidence="2 3">MK-D1</strain>
    </source>
</reference>
<dbReference type="EC" id="1.-.-.-" evidence="2"/>
<dbReference type="InterPro" id="IPR002347">
    <property type="entry name" value="SDR_fam"/>
</dbReference>
<dbReference type="OrthoDB" id="10454at2157"/>
<dbReference type="InterPro" id="IPR020904">
    <property type="entry name" value="Sc_DH/Rdtase_CS"/>
</dbReference>
<dbReference type="CDD" id="cd05327">
    <property type="entry name" value="retinol-DH_like_SDR_c_like"/>
    <property type="match status" value="1"/>
</dbReference>
<keyword evidence="1 2" id="KW-0560">Oxidoreductase</keyword>
<dbReference type="KEGG" id="psyt:DSAG12_00161"/>
<dbReference type="Gene3D" id="3.40.50.720">
    <property type="entry name" value="NAD(P)-binding Rossmann-like Domain"/>
    <property type="match status" value="1"/>
</dbReference>
<gene>
    <name evidence="2" type="ORF">DSAG12_00161</name>
</gene>
<dbReference type="Pfam" id="PF00106">
    <property type="entry name" value="adh_short"/>
    <property type="match status" value="1"/>
</dbReference>
<dbReference type="GO" id="GO:0016491">
    <property type="term" value="F:oxidoreductase activity"/>
    <property type="evidence" value="ECO:0007669"/>
    <property type="project" value="UniProtKB-KW"/>
</dbReference>
<accession>A0A5B9D5G1</accession>
<dbReference type="EMBL" id="CP042905">
    <property type="protein sequence ID" value="QEE14348.1"/>
    <property type="molecule type" value="Genomic_DNA"/>
</dbReference>
<evidence type="ECO:0000256" key="1">
    <source>
        <dbReference type="ARBA" id="ARBA00023002"/>
    </source>
</evidence>
<reference evidence="2 3" key="1">
    <citation type="journal article" date="2020" name="Nature">
        <title>Isolation of an archaeon at the prokaryote-eukaryote interface.</title>
        <authorList>
            <person name="Imachi H."/>
            <person name="Nobu M.K."/>
            <person name="Nakahara N."/>
            <person name="Morono Y."/>
            <person name="Ogawara M."/>
            <person name="Takaki Y."/>
            <person name="Takano Y."/>
            <person name="Uematsu K."/>
            <person name="Ikuta T."/>
            <person name="Ito M."/>
            <person name="Matsui Y."/>
            <person name="Miyazaki M."/>
            <person name="Murata K."/>
            <person name="Saito Y."/>
            <person name="Sakai S."/>
            <person name="Song C."/>
            <person name="Tasumi E."/>
            <person name="Yamanaka Y."/>
            <person name="Yamaguchi T."/>
            <person name="Kamagata Y."/>
            <person name="Tamaki H."/>
            <person name="Takai K."/>
        </authorList>
    </citation>
    <scope>NUCLEOTIDE SEQUENCE [LARGE SCALE GENOMIC DNA]</scope>
    <source>
        <strain evidence="2 3">MK-D1</strain>
    </source>
</reference>
<organism evidence="2 3">
    <name type="scientific">Promethearchaeum syntrophicum</name>
    <dbReference type="NCBI Taxonomy" id="2594042"/>
    <lineage>
        <taxon>Archaea</taxon>
        <taxon>Promethearchaeati</taxon>
        <taxon>Promethearchaeota</taxon>
        <taxon>Promethearchaeia</taxon>
        <taxon>Promethearchaeales</taxon>
        <taxon>Promethearchaeaceae</taxon>
        <taxon>Promethearchaeum</taxon>
    </lineage>
</organism>
<evidence type="ECO:0000313" key="2">
    <source>
        <dbReference type="EMBL" id="QEE14348.1"/>
    </source>
</evidence>
<proteinExistence type="predicted"/>
<dbReference type="RefSeq" id="WP_147661305.1">
    <property type="nucleotide sequence ID" value="NZ_CP042905.2"/>
</dbReference>
<dbReference type="PRINTS" id="PR00081">
    <property type="entry name" value="GDHRDH"/>
</dbReference>